<sequence length="334" mass="36313">MLTSNYVFHEPTPAVVDIDDSGDFDFVFIERDLEGRITDDEDDGDSYDYCEDVCSILSNTYNEQESNDNASLLSNDSSSPTTDLKESVLTVPSALMKDLDEAHEAAKLIRITDPEESSVVGAMPVGEEKESNESVSSDELITPTDIATQDSPQELFTESLEKTPNPAAYNPTAVSTTGRTIIFLTALPKEFDPSAKQTGSGLLFSKQEDEYSTKDSNKNKHVSNSVSISRTSNKKRRKKLKMLKKAQAASAAAERMKQQISSSSSSTGKVSNKYTKRAGTASSNKKQLSTTSSRVGSKKATNIAVSCAMETMANYRDELSRQQGKQGAPQVFGS</sequence>
<feature type="region of interest" description="Disordered" evidence="1">
    <location>
        <begin position="209"/>
        <end position="301"/>
    </location>
</feature>
<evidence type="ECO:0000313" key="3">
    <source>
        <dbReference type="Proteomes" id="UP000291116"/>
    </source>
</evidence>
<gene>
    <name evidence="2" type="ORF">PSNMU_V1.4_AUG-EV-PASAV3_0047930</name>
</gene>
<name>A0A448Z7G3_9STRA</name>
<dbReference type="Proteomes" id="UP000291116">
    <property type="component" value="Unassembled WGS sequence"/>
</dbReference>
<feature type="region of interest" description="Disordered" evidence="1">
    <location>
        <begin position="66"/>
        <end position="85"/>
    </location>
</feature>
<evidence type="ECO:0000256" key="1">
    <source>
        <dbReference type="SAM" id="MobiDB-lite"/>
    </source>
</evidence>
<organism evidence="2 3">
    <name type="scientific">Pseudo-nitzschia multistriata</name>
    <dbReference type="NCBI Taxonomy" id="183589"/>
    <lineage>
        <taxon>Eukaryota</taxon>
        <taxon>Sar</taxon>
        <taxon>Stramenopiles</taxon>
        <taxon>Ochrophyta</taxon>
        <taxon>Bacillariophyta</taxon>
        <taxon>Bacillariophyceae</taxon>
        <taxon>Bacillariophycidae</taxon>
        <taxon>Bacillariales</taxon>
        <taxon>Bacillariaceae</taxon>
        <taxon>Pseudo-nitzschia</taxon>
    </lineage>
</organism>
<accession>A0A448Z7G3</accession>
<evidence type="ECO:0000313" key="2">
    <source>
        <dbReference type="EMBL" id="VEU37958.1"/>
    </source>
</evidence>
<protein>
    <submittedName>
        <fullName evidence="2">Uncharacterized protein</fullName>
    </submittedName>
</protein>
<feature type="compositionally biased region" description="Polar residues" evidence="1">
    <location>
        <begin position="280"/>
        <end position="301"/>
    </location>
</feature>
<keyword evidence="3" id="KW-1185">Reference proteome</keyword>
<dbReference type="EMBL" id="CAACVS010000148">
    <property type="protein sequence ID" value="VEU37958.1"/>
    <property type="molecule type" value="Genomic_DNA"/>
</dbReference>
<dbReference type="AlphaFoldDB" id="A0A448Z7G3"/>
<feature type="compositionally biased region" description="Basic residues" evidence="1">
    <location>
        <begin position="232"/>
        <end position="244"/>
    </location>
</feature>
<feature type="compositionally biased region" description="Low complexity" evidence="1">
    <location>
        <begin position="245"/>
        <end position="266"/>
    </location>
</feature>
<proteinExistence type="predicted"/>
<feature type="compositionally biased region" description="Basic and acidic residues" evidence="1">
    <location>
        <begin position="209"/>
        <end position="218"/>
    </location>
</feature>
<feature type="compositionally biased region" description="Low complexity" evidence="1">
    <location>
        <begin position="67"/>
        <end position="82"/>
    </location>
</feature>
<reference evidence="2 3" key="1">
    <citation type="submission" date="2019-01" db="EMBL/GenBank/DDBJ databases">
        <authorList>
            <person name="Ferrante I. M."/>
        </authorList>
    </citation>
    <scope>NUCLEOTIDE SEQUENCE [LARGE SCALE GENOMIC DNA]</scope>
    <source>
        <strain evidence="2 3">B856</strain>
    </source>
</reference>